<evidence type="ECO:0000313" key="2">
    <source>
        <dbReference type="EMBL" id="GFH11075.1"/>
    </source>
</evidence>
<name>A0A699YP46_HAELA</name>
<reference evidence="2 3" key="1">
    <citation type="submission" date="2020-02" db="EMBL/GenBank/DDBJ databases">
        <title>Draft genome sequence of Haematococcus lacustris strain NIES-144.</title>
        <authorList>
            <person name="Morimoto D."/>
            <person name="Nakagawa S."/>
            <person name="Yoshida T."/>
            <person name="Sawayama S."/>
        </authorList>
    </citation>
    <scope>NUCLEOTIDE SEQUENCE [LARGE SCALE GENOMIC DNA]</scope>
    <source>
        <strain evidence="2 3">NIES-144</strain>
    </source>
</reference>
<evidence type="ECO:0000259" key="1">
    <source>
        <dbReference type="Pfam" id="PF00647"/>
    </source>
</evidence>
<dbReference type="Gene3D" id="3.30.70.1010">
    <property type="entry name" value="Translation elongation factor EF1B, gamma chain, conserved domain"/>
    <property type="match status" value="1"/>
</dbReference>
<protein>
    <submittedName>
        <fullName evidence="2">EF-1-gamma C-terminal domain-containing protein</fullName>
    </submittedName>
</protein>
<comment type="caution">
    <text evidence="2">The sequence shown here is derived from an EMBL/GenBank/DDBJ whole genome shotgun (WGS) entry which is preliminary data.</text>
</comment>
<dbReference type="SUPFAM" id="SSF89942">
    <property type="entry name" value="eEF1-gamma domain"/>
    <property type="match status" value="1"/>
</dbReference>
<dbReference type="InterPro" id="IPR001662">
    <property type="entry name" value="EF1B_G_C"/>
</dbReference>
<dbReference type="Proteomes" id="UP000485058">
    <property type="component" value="Unassembled WGS sequence"/>
</dbReference>
<dbReference type="AlphaFoldDB" id="A0A699YP46"/>
<gene>
    <name evidence="2" type="ORF">HaLaN_06510</name>
</gene>
<feature type="non-terminal residue" evidence="2">
    <location>
        <position position="1"/>
    </location>
</feature>
<sequence>MKAKVGRFDIVRWKRFYHWNRKKPQALLRFFWKCFDSRQWSLFACSYRGQDALLSSYQ</sequence>
<proteinExistence type="predicted"/>
<dbReference type="Pfam" id="PF00647">
    <property type="entry name" value="EF1G"/>
    <property type="match status" value="1"/>
</dbReference>
<keyword evidence="3" id="KW-1185">Reference proteome</keyword>
<evidence type="ECO:0000313" key="3">
    <source>
        <dbReference type="Proteomes" id="UP000485058"/>
    </source>
</evidence>
<dbReference type="GO" id="GO:0003746">
    <property type="term" value="F:translation elongation factor activity"/>
    <property type="evidence" value="ECO:0007669"/>
    <property type="project" value="InterPro"/>
</dbReference>
<feature type="domain" description="EF-1-gamma C-terminal" evidence="1">
    <location>
        <begin position="6"/>
        <end position="55"/>
    </location>
</feature>
<feature type="non-terminal residue" evidence="2">
    <location>
        <position position="58"/>
    </location>
</feature>
<dbReference type="EMBL" id="BLLF01000371">
    <property type="protein sequence ID" value="GFH11075.1"/>
    <property type="molecule type" value="Genomic_DNA"/>
</dbReference>
<dbReference type="InterPro" id="IPR036433">
    <property type="entry name" value="EF1B_G_C_sf"/>
</dbReference>
<accession>A0A699YP46</accession>
<organism evidence="2 3">
    <name type="scientific">Haematococcus lacustris</name>
    <name type="common">Green alga</name>
    <name type="synonym">Haematococcus pluvialis</name>
    <dbReference type="NCBI Taxonomy" id="44745"/>
    <lineage>
        <taxon>Eukaryota</taxon>
        <taxon>Viridiplantae</taxon>
        <taxon>Chlorophyta</taxon>
        <taxon>core chlorophytes</taxon>
        <taxon>Chlorophyceae</taxon>
        <taxon>CS clade</taxon>
        <taxon>Chlamydomonadales</taxon>
        <taxon>Haematococcaceae</taxon>
        <taxon>Haematococcus</taxon>
    </lineage>
</organism>